<evidence type="ECO:0000313" key="11">
    <source>
        <dbReference type="Proteomes" id="UP001165190"/>
    </source>
</evidence>
<dbReference type="Pfam" id="PF03936">
    <property type="entry name" value="Terpene_synth_C"/>
    <property type="match status" value="1"/>
</dbReference>
<dbReference type="GO" id="GO:0016102">
    <property type="term" value="P:diterpenoid biosynthetic process"/>
    <property type="evidence" value="ECO:0007669"/>
    <property type="project" value="InterPro"/>
</dbReference>
<feature type="domain" description="Terpene synthase N-terminal" evidence="8">
    <location>
        <begin position="31"/>
        <end position="205"/>
    </location>
</feature>
<reference evidence="10" key="1">
    <citation type="submission" date="2023-05" db="EMBL/GenBank/DDBJ databases">
        <title>Genome and transcriptome analyses reveal genes involved in the formation of fine ridges on petal epidermal cells in Hibiscus trionum.</title>
        <authorList>
            <person name="Koshimizu S."/>
            <person name="Masuda S."/>
            <person name="Ishii T."/>
            <person name="Shirasu K."/>
            <person name="Hoshino A."/>
            <person name="Arita M."/>
        </authorList>
    </citation>
    <scope>NUCLEOTIDE SEQUENCE</scope>
    <source>
        <strain evidence="10">Hamamatsu line</strain>
    </source>
</reference>
<dbReference type="EC" id="4.2.3.13" evidence="3"/>
<name>A0A9W7J2D9_HIBTR</name>
<dbReference type="PANTHER" id="PTHR31225:SF240">
    <property type="entry name" value="(+)-DELTA-CADINENE SYNTHASE"/>
    <property type="match status" value="1"/>
</dbReference>
<dbReference type="SFLD" id="SFLDS00005">
    <property type="entry name" value="Isoprenoid_Synthase_Type_I"/>
    <property type="match status" value="1"/>
</dbReference>
<comment type="cofactor">
    <cofactor evidence="1">
        <name>Mg(2+)</name>
        <dbReference type="ChEBI" id="CHEBI:18420"/>
    </cofactor>
</comment>
<proteinExistence type="predicted"/>
<gene>
    <name evidence="10" type="ORF">HRI_004185000</name>
</gene>
<dbReference type="EMBL" id="BSYR01000044">
    <property type="protein sequence ID" value="GMJ05158.1"/>
    <property type="molecule type" value="Genomic_DNA"/>
</dbReference>
<dbReference type="InterPro" id="IPR036965">
    <property type="entry name" value="Terpene_synth_N_sf"/>
</dbReference>
<evidence type="ECO:0000259" key="9">
    <source>
        <dbReference type="Pfam" id="PF03936"/>
    </source>
</evidence>
<accession>A0A9W7J2D9</accession>
<dbReference type="GO" id="GO:0047461">
    <property type="term" value="F:(+)-delta-cadinene synthase activity"/>
    <property type="evidence" value="ECO:0007669"/>
    <property type="project" value="UniProtKB-EC"/>
</dbReference>
<feature type="domain" description="Terpene synthase metal-binding" evidence="9">
    <location>
        <begin position="262"/>
        <end position="501"/>
    </location>
</feature>
<evidence type="ECO:0000256" key="3">
    <source>
        <dbReference type="ARBA" id="ARBA00013103"/>
    </source>
</evidence>
<dbReference type="Proteomes" id="UP001165190">
    <property type="component" value="Unassembled WGS sequence"/>
</dbReference>
<evidence type="ECO:0000256" key="1">
    <source>
        <dbReference type="ARBA" id="ARBA00001946"/>
    </source>
</evidence>
<dbReference type="OrthoDB" id="1877784at2759"/>
<dbReference type="InterPro" id="IPR001906">
    <property type="entry name" value="Terpene_synth_N"/>
</dbReference>
<dbReference type="InterPro" id="IPR008930">
    <property type="entry name" value="Terpenoid_cyclase/PrenylTrfase"/>
</dbReference>
<dbReference type="SFLD" id="SFLDG01019">
    <property type="entry name" value="Terpene_Cyclase_Like_1_C_Termi"/>
    <property type="match status" value="1"/>
</dbReference>
<evidence type="ECO:0000256" key="4">
    <source>
        <dbReference type="ARBA" id="ARBA00022723"/>
    </source>
</evidence>
<dbReference type="Gene3D" id="1.10.600.10">
    <property type="entry name" value="Farnesyl Diphosphate Synthase"/>
    <property type="match status" value="1"/>
</dbReference>
<dbReference type="GO" id="GO:0000287">
    <property type="term" value="F:magnesium ion binding"/>
    <property type="evidence" value="ECO:0007669"/>
    <property type="project" value="InterPro"/>
</dbReference>
<sequence length="560" mass="64814">MSSLLSSSLPASAHHSMSNENRRSANFHPSIWGDIFLSCPSEMNIDAETRQEHEELKQEIKRMLMVATDVPSHKLQLIDTIKRLGVSYHFEQEIEDTLQSIYDHHHANNADQSLEVTALRFRLLRENGFNVRSEIFNKFKDDRGKFKMSLTRDVKGLLELYEASHLNVHGEHILEEALAFTTTHLKFAEADGIRYPLSARVSHALNRPNRKSMPRLEARHFISLYQDNDSHDRKLLKFAKLDFNLLQNLHKEELSKISRWWKDLDFAGKLPFARDRLVEGYFWILGVYFEPQYSYAREILTKAIAMASTMDDIYDVHGTFEELRLLTNAIERWETDCIDRLPTYMQHFYKALLDLYEEIEEVMTKQGKSYRVQYAKEAMKQLSEAYFVEAKWYNEHYVPTVEEYMANALVSSGYIMVTITCFVGMGDVVTEDTFNWASNNPKIVRASTIIARLMDDIVSHKFEQERGHVASAVECYIKQHEVSEENACEELKKQVEDAWKDINQELSIKPSAAAPLPALTRILNLARVMDFLYKEGDGYTHVGNVVKTGITSLLIHQVPI</sequence>
<feature type="region of interest" description="Disordered" evidence="7">
    <location>
        <begin position="1"/>
        <end position="23"/>
    </location>
</feature>
<dbReference type="FunFam" id="1.50.10.130:FF:000001">
    <property type="entry name" value="Isoprene synthase, chloroplastic"/>
    <property type="match status" value="1"/>
</dbReference>
<dbReference type="Gene3D" id="1.50.10.130">
    <property type="entry name" value="Terpene synthase, N-terminal domain"/>
    <property type="match status" value="1"/>
</dbReference>
<evidence type="ECO:0000256" key="5">
    <source>
        <dbReference type="ARBA" id="ARBA00022842"/>
    </source>
</evidence>
<evidence type="ECO:0000256" key="7">
    <source>
        <dbReference type="SAM" id="MobiDB-lite"/>
    </source>
</evidence>
<dbReference type="InterPro" id="IPR034741">
    <property type="entry name" value="Terpene_cyclase-like_1_C"/>
</dbReference>
<dbReference type="SUPFAM" id="SSF48239">
    <property type="entry name" value="Terpenoid cyclases/Protein prenyltransferases"/>
    <property type="match status" value="1"/>
</dbReference>
<dbReference type="CDD" id="cd00684">
    <property type="entry name" value="Terpene_cyclase_plant_C1"/>
    <property type="match status" value="1"/>
</dbReference>
<dbReference type="InterPro" id="IPR005630">
    <property type="entry name" value="Terpene_synthase_metal-bd"/>
</dbReference>
<dbReference type="InterPro" id="IPR044814">
    <property type="entry name" value="Terpene_cyclase_plant_C1"/>
</dbReference>
<keyword evidence="5" id="KW-0460">Magnesium</keyword>
<dbReference type="SUPFAM" id="SSF48576">
    <property type="entry name" value="Terpenoid synthases"/>
    <property type="match status" value="1"/>
</dbReference>
<dbReference type="AlphaFoldDB" id="A0A9W7J2D9"/>
<dbReference type="InterPro" id="IPR008949">
    <property type="entry name" value="Isoprenoid_synthase_dom_sf"/>
</dbReference>
<dbReference type="Pfam" id="PF01397">
    <property type="entry name" value="Terpene_synth"/>
    <property type="match status" value="1"/>
</dbReference>
<keyword evidence="6" id="KW-0456">Lyase</keyword>
<keyword evidence="4" id="KW-0479">Metal-binding</keyword>
<dbReference type="FunFam" id="1.10.600.10:FF:000007">
    <property type="entry name" value="Isoprene synthase, chloroplastic"/>
    <property type="match status" value="1"/>
</dbReference>
<dbReference type="PANTHER" id="PTHR31225">
    <property type="entry name" value="OS04G0344100 PROTEIN-RELATED"/>
    <property type="match status" value="1"/>
</dbReference>
<evidence type="ECO:0000256" key="2">
    <source>
        <dbReference type="ARBA" id="ARBA00002383"/>
    </source>
</evidence>
<organism evidence="10 11">
    <name type="scientific">Hibiscus trionum</name>
    <name type="common">Flower of an hour</name>
    <dbReference type="NCBI Taxonomy" id="183268"/>
    <lineage>
        <taxon>Eukaryota</taxon>
        <taxon>Viridiplantae</taxon>
        <taxon>Streptophyta</taxon>
        <taxon>Embryophyta</taxon>
        <taxon>Tracheophyta</taxon>
        <taxon>Spermatophyta</taxon>
        <taxon>Magnoliopsida</taxon>
        <taxon>eudicotyledons</taxon>
        <taxon>Gunneridae</taxon>
        <taxon>Pentapetalae</taxon>
        <taxon>rosids</taxon>
        <taxon>malvids</taxon>
        <taxon>Malvales</taxon>
        <taxon>Malvaceae</taxon>
        <taxon>Malvoideae</taxon>
        <taxon>Hibiscus</taxon>
    </lineage>
</organism>
<comment type="function">
    <text evidence="2">Responsible for the cyclization of trans,trans-farnesyl diphosphate (FPP) to (+)-delta cadinene.</text>
</comment>
<evidence type="ECO:0000256" key="6">
    <source>
        <dbReference type="ARBA" id="ARBA00023239"/>
    </source>
</evidence>
<dbReference type="InterPro" id="IPR050148">
    <property type="entry name" value="Terpene_synthase-like"/>
</dbReference>
<feature type="compositionally biased region" description="Low complexity" evidence="7">
    <location>
        <begin position="1"/>
        <end position="18"/>
    </location>
</feature>
<protein>
    <recommendedName>
        <fullName evidence="3">(+)-delta-cadinene synthase</fullName>
        <ecNumber evidence="3">4.2.3.13</ecNumber>
    </recommendedName>
</protein>
<evidence type="ECO:0000313" key="10">
    <source>
        <dbReference type="EMBL" id="GMJ05158.1"/>
    </source>
</evidence>
<evidence type="ECO:0000259" key="8">
    <source>
        <dbReference type="Pfam" id="PF01397"/>
    </source>
</evidence>
<keyword evidence="11" id="KW-1185">Reference proteome</keyword>
<comment type="caution">
    <text evidence="10">The sequence shown here is derived from an EMBL/GenBank/DDBJ whole genome shotgun (WGS) entry which is preliminary data.</text>
</comment>